<feature type="region of interest" description="Disordered" evidence="1">
    <location>
        <begin position="87"/>
        <end position="111"/>
    </location>
</feature>
<dbReference type="RefSeq" id="WP_160986828.1">
    <property type="nucleotide sequence ID" value="NZ_WVTD01000014.1"/>
</dbReference>
<dbReference type="AlphaFoldDB" id="A0A7X4GIK2"/>
<evidence type="ECO:0000313" key="4">
    <source>
        <dbReference type="Proteomes" id="UP000465810"/>
    </source>
</evidence>
<sequence length="550" mass="55849">MIGSMNLPAIAPLVLPLPGMPEPSGFPAVAGHGEGQVAFSALVTAALDPAHSTGEPGGRYPSVEPIKHPASAEPAATQKAVGLLHQRPADHGGDADVKESPGFGVPSSTVRRAQTLTSKPLALRAEELAPVDQLSVIPQVRSTSAEPAPSPPAPAAEPLPVEIAVLDEQLAPPTVTAHAPPTLPNPAKAVAAAAEPQKEAAVLAPHDTRAKPVSDAAVRPTLPQRRSAKSSNTTPSSEILQATEQDSASPPSQMPPPTASAPAFGMAEATVTHLPVMAKAAVALSPRQPGAVLPTSDLAVRETVSADTVTPAAQRQLAAEAVSSPVRHGAPAARDGTNLEVPVPASFKPTEAAPPASASSIIASPAAPAAVAEPSAIAPPVPQQAPDGSSPIVPVREGRFGTDIGVTIARAVGTGRAGLAGREENERAGDLIIRLDPRHLGRIEVRLGFDHGGVLRAVVAADSPAALDMLRRESSDLDRALGDAGVRADAQSLRFDAGGSAEQQQRHARPHVPGGQGARFSHAQGQDPGEAAAELTYTTLPGSGRVDLMA</sequence>
<feature type="compositionally biased region" description="Basic and acidic residues" evidence="1">
    <location>
        <begin position="87"/>
        <end position="99"/>
    </location>
</feature>
<feature type="domain" description="Flagellar hook-length control protein-like C-terminal" evidence="2">
    <location>
        <begin position="423"/>
        <end position="493"/>
    </location>
</feature>
<evidence type="ECO:0000259" key="2">
    <source>
        <dbReference type="Pfam" id="PF02120"/>
    </source>
</evidence>
<feature type="compositionally biased region" description="Low complexity" evidence="1">
    <location>
        <begin position="174"/>
        <end position="204"/>
    </location>
</feature>
<dbReference type="InterPro" id="IPR038610">
    <property type="entry name" value="FliK-like_C_sf"/>
</dbReference>
<dbReference type="Gene3D" id="3.30.750.140">
    <property type="match status" value="1"/>
</dbReference>
<feature type="region of interest" description="Disordered" evidence="1">
    <location>
        <begin position="496"/>
        <end position="530"/>
    </location>
</feature>
<feature type="region of interest" description="Disordered" evidence="1">
    <location>
        <begin position="174"/>
        <end position="262"/>
    </location>
</feature>
<dbReference type="Proteomes" id="UP000465810">
    <property type="component" value="Unassembled WGS sequence"/>
</dbReference>
<evidence type="ECO:0000256" key="1">
    <source>
        <dbReference type="SAM" id="MobiDB-lite"/>
    </source>
</evidence>
<dbReference type="CDD" id="cd17470">
    <property type="entry name" value="T3SS_Flik_C"/>
    <property type="match status" value="1"/>
</dbReference>
<protein>
    <recommendedName>
        <fullName evidence="2">Flagellar hook-length control protein-like C-terminal domain-containing protein</fullName>
    </recommendedName>
</protein>
<comment type="caution">
    <text evidence="3">The sequence shown here is derived from an EMBL/GenBank/DDBJ whole genome shotgun (WGS) entry which is preliminary data.</text>
</comment>
<dbReference type="InterPro" id="IPR021136">
    <property type="entry name" value="Flagellar_hook_control-like_C"/>
</dbReference>
<reference evidence="3 4" key="1">
    <citation type="submission" date="2019-12" db="EMBL/GenBank/DDBJ databases">
        <authorList>
            <person name="Feng G."/>
            <person name="Zhu H."/>
        </authorList>
    </citation>
    <scope>NUCLEOTIDE SEQUENCE [LARGE SCALE GENOMIC DNA]</scope>
    <source>
        <strain evidence="3 4">FGD1</strain>
    </source>
</reference>
<dbReference type="Pfam" id="PF02120">
    <property type="entry name" value="Flg_hook"/>
    <property type="match status" value="1"/>
</dbReference>
<dbReference type="EMBL" id="WVTD01000014">
    <property type="protein sequence ID" value="MYL99315.1"/>
    <property type="molecule type" value="Genomic_DNA"/>
</dbReference>
<proteinExistence type="predicted"/>
<accession>A0A7X4GIK2</accession>
<feature type="compositionally biased region" description="Polar residues" evidence="1">
    <location>
        <begin position="229"/>
        <end position="251"/>
    </location>
</feature>
<gene>
    <name evidence="3" type="ORF">GR702_16225</name>
</gene>
<keyword evidence="4" id="KW-1185">Reference proteome</keyword>
<evidence type="ECO:0000313" key="3">
    <source>
        <dbReference type="EMBL" id="MYL99315.1"/>
    </source>
</evidence>
<feature type="region of interest" description="Disordered" evidence="1">
    <location>
        <begin position="319"/>
        <end position="342"/>
    </location>
</feature>
<name>A0A7X4GIK2_9SPHN</name>
<organism evidence="3 4">
    <name type="scientific">Novosphingobium silvae</name>
    <dbReference type="NCBI Taxonomy" id="2692619"/>
    <lineage>
        <taxon>Bacteria</taxon>
        <taxon>Pseudomonadati</taxon>
        <taxon>Pseudomonadota</taxon>
        <taxon>Alphaproteobacteria</taxon>
        <taxon>Sphingomonadales</taxon>
        <taxon>Sphingomonadaceae</taxon>
        <taxon>Novosphingobium</taxon>
    </lineage>
</organism>